<keyword evidence="2" id="KW-0805">Transcription regulation</keyword>
<comment type="similarity">
    <text evidence="1">Belongs to the LysR transcriptional regulatory family.</text>
</comment>
<dbReference type="FunFam" id="1.10.10.10:FF:000001">
    <property type="entry name" value="LysR family transcriptional regulator"/>
    <property type="match status" value="1"/>
</dbReference>
<dbReference type="InterPro" id="IPR036390">
    <property type="entry name" value="WH_DNA-bd_sf"/>
</dbReference>
<name>A0A974SIY5_9HYPH</name>
<dbReference type="NCBIfam" id="NF008352">
    <property type="entry name" value="PRK11139.1"/>
    <property type="match status" value="1"/>
</dbReference>
<reference evidence="6 7" key="1">
    <citation type="submission" date="2020-10" db="EMBL/GenBank/DDBJ databases">
        <title>Degradation of 1,4-Dioxane by Xanthobacter sp. YN2, via a Novel Group-2 Soluble Di-Iron Monooxygenase.</title>
        <authorList>
            <person name="Ma F."/>
            <person name="Wang Y."/>
            <person name="Yang J."/>
            <person name="Guo H."/>
            <person name="Su D."/>
            <person name="Yu L."/>
        </authorList>
    </citation>
    <scope>NUCLEOTIDE SEQUENCE [LARGE SCALE GENOMIC DNA]</scope>
    <source>
        <strain evidence="6 7">YN2</strain>
    </source>
</reference>
<evidence type="ECO:0000313" key="6">
    <source>
        <dbReference type="EMBL" id="QRG06684.1"/>
    </source>
</evidence>
<dbReference type="Pfam" id="PF00126">
    <property type="entry name" value="HTH_1"/>
    <property type="match status" value="1"/>
</dbReference>
<proteinExistence type="inferred from homology"/>
<dbReference type="PANTHER" id="PTHR30537">
    <property type="entry name" value="HTH-TYPE TRANSCRIPTIONAL REGULATOR"/>
    <property type="match status" value="1"/>
</dbReference>
<dbReference type="InterPro" id="IPR000847">
    <property type="entry name" value="LysR_HTH_N"/>
</dbReference>
<organism evidence="6 7">
    <name type="scientific">Xanthobacter dioxanivorans</name>
    <dbReference type="NCBI Taxonomy" id="2528964"/>
    <lineage>
        <taxon>Bacteria</taxon>
        <taxon>Pseudomonadati</taxon>
        <taxon>Pseudomonadota</taxon>
        <taxon>Alphaproteobacteria</taxon>
        <taxon>Hyphomicrobiales</taxon>
        <taxon>Xanthobacteraceae</taxon>
        <taxon>Xanthobacter</taxon>
    </lineage>
</organism>
<dbReference type="GO" id="GO:0006351">
    <property type="term" value="P:DNA-templated transcription"/>
    <property type="evidence" value="ECO:0007669"/>
    <property type="project" value="TreeGrafter"/>
</dbReference>
<feature type="domain" description="HTH lysR-type" evidence="5">
    <location>
        <begin position="6"/>
        <end position="63"/>
    </location>
</feature>
<dbReference type="KEGG" id="xdi:EZH22_27900"/>
<sequence>MSARLPPLNPLHVFVCAARHCSFTRAAEELSVSQSAVSRQVAVLEHFLGLRLFLRERPGLRLTPDGVQYLAEVGPAFQAIVDATDRLTQTSEREPLRLQVYQTFMAKWLMRRLPEFQALHPEVQIRINSSVVPVDFTRHRVDAAIQLGNGDWPGTQVTLLFGDSFEPVCSPKLLETGPPIERPLDLLRYPVLHSHYRRRDWDHWFASLGLVIPKEEQPTIFPSSLLTYQAAVDGLGIAMGQPTMLKTELDNRSLVCPYPHSVKRDLAYYFVIPEAMGNRRRLRNFRNWLVKEAGKDR</sequence>
<evidence type="ECO:0000256" key="3">
    <source>
        <dbReference type="ARBA" id="ARBA00023125"/>
    </source>
</evidence>
<dbReference type="Gene3D" id="1.10.10.10">
    <property type="entry name" value="Winged helix-like DNA-binding domain superfamily/Winged helix DNA-binding domain"/>
    <property type="match status" value="1"/>
</dbReference>
<evidence type="ECO:0000256" key="2">
    <source>
        <dbReference type="ARBA" id="ARBA00023015"/>
    </source>
</evidence>
<gene>
    <name evidence="6" type="primary">gcvA</name>
    <name evidence="6" type="ORF">EZH22_27900</name>
</gene>
<protein>
    <submittedName>
        <fullName evidence="6">Transcriptional regulator GcvA</fullName>
    </submittedName>
</protein>
<dbReference type="GO" id="GO:0003700">
    <property type="term" value="F:DNA-binding transcription factor activity"/>
    <property type="evidence" value="ECO:0007669"/>
    <property type="project" value="InterPro"/>
</dbReference>
<keyword evidence="7" id="KW-1185">Reference proteome</keyword>
<evidence type="ECO:0000256" key="1">
    <source>
        <dbReference type="ARBA" id="ARBA00009437"/>
    </source>
</evidence>
<evidence type="ECO:0000313" key="7">
    <source>
        <dbReference type="Proteomes" id="UP000596427"/>
    </source>
</evidence>
<evidence type="ECO:0000256" key="4">
    <source>
        <dbReference type="ARBA" id="ARBA00023163"/>
    </source>
</evidence>
<evidence type="ECO:0000259" key="5">
    <source>
        <dbReference type="PROSITE" id="PS50931"/>
    </source>
</evidence>
<dbReference type="AlphaFoldDB" id="A0A974SIY5"/>
<dbReference type="SUPFAM" id="SSF53850">
    <property type="entry name" value="Periplasmic binding protein-like II"/>
    <property type="match status" value="1"/>
</dbReference>
<dbReference type="PRINTS" id="PR00039">
    <property type="entry name" value="HTHLYSR"/>
</dbReference>
<dbReference type="CDD" id="cd08432">
    <property type="entry name" value="PBP2_GcdR_TrpI_HvrB_AmpR_like"/>
    <property type="match status" value="1"/>
</dbReference>
<dbReference type="Proteomes" id="UP000596427">
    <property type="component" value="Chromosome"/>
</dbReference>
<dbReference type="Pfam" id="PF03466">
    <property type="entry name" value="LysR_substrate"/>
    <property type="match status" value="1"/>
</dbReference>
<keyword evidence="3" id="KW-0238">DNA-binding</keyword>
<dbReference type="GO" id="GO:0043565">
    <property type="term" value="F:sequence-specific DNA binding"/>
    <property type="evidence" value="ECO:0007669"/>
    <property type="project" value="TreeGrafter"/>
</dbReference>
<dbReference type="PROSITE" id="PS50931">
    <property type="entry name" value="HTH_LYSR"/>
    <property type="match status" value="1"/>
</dbReference>
<dbReference type="InterPro" id="IPR058163">
    <property type="entry name" value="LysR-type_TF_proteobact-type"/>
</dbReference>
<dbReference type="RefSeq" id="WP_203193589.1">
    <property type="nucleotide sequence ID" value="NZ_CP063362.1"/>
</dbReference>
<keyword evidence="4" id="KW-0804">Transcription</keyword>
<dbReference type="InterPro" id="IPR005119">
    <property type="entry name" value="LysR_subst-bd"/>
</dbReference>
<dbReference type="EMBL" id="CP063362">
    <property type="protein sequence ID" value="QRG06684.1"/>
    <property type="molecule type" value="Genomic_DNA"/>
</dbReference>
<accession>A0A974SIY5</accession>
<dbReference type="PANTHER" id="PTHR30537:SF26">
    <property type="entry name" value="GLYCINE CLEAVAGE SYSTEM TRANSCRIPTIONAL ACTIVATOR"/>
    <property type="match status" value="1"/>
</dbReference>
<dbReference type="InterPro" id="IPR036388">
    <property type="entry name" value="WH-like_DNA-bd_sf"/>
</dbReference>
<dbReference type="SUPFAM" id="SSF46785">
    <property type="entry name" value="Winged helix' DNA-binding domain"/>
    <property type="match status" value="1"/>
</dbReference>
<dbReference type="Gene3D" id="3.40.190.10">
    <property type="entry name" value="Periplasmic binding protein-like II"/>
    <property type="match status" value="2"/>
</dbReference>